<dbReference type="EMBL" id="CAUYUJ010017952">
    <property type="protein sequence ID" value="CAK0879419.1"/>
    <property type="molecule type" value="Genomic_DNA"/>
</dbReference>
<keyword evidence="4" id="KW-0963">Cytoplasm</keyword>
<dbReference type="Gene3D" id="3.30.40.10">
    <property type="entry name" value="Zinc/RING finger domain, C3HC4 (zinc finger)"/>
    <property type="match status" value="1"/>
</dbReference>
<dbReference type="PANTHER" id="PTHR46116">
    <property type="entry name" value="(E3-INDEPENDENT) E2 UBIQUITIN-CONJUGATING ENZYME"/>
    <property type="match status" value="1"/>
</dbReference>
<evidence type="ECO:0000256" key="14">
    <source>
        <dbReference type="ARBA" id="ARBA00039894"/>
    </source>
</evidence>
<evidence type="ECO:0000256" key="18">
    <source>
        <dbReference type="SAM" id="MobiDB-lite"/>
    </source>
</evidence>
<keyword evidence="13" id="KW-0539">Nucleus</keyword>
<evidence type="ECO:0000256" key="1">
    <source>
        <dbReference type="ARBA" id="ARBA00004123"/>
    </source>
</evidence>
<dbReference type="Pfam" id="PF00179">
    <property type="entry name" value="UQ_con"/>
    <property type="match status" value="1"/>
</dbReference>
<evidence type="ECO:0000259" key="19">
    <source>
        <dbReference type="PROSITE" id="PS50127"/>
    </source>
</evidence>
<dbReference type="CDD" id="cd16495">
    <property type="entry name" value="RING_CH-C4HC3_MARCH"/>
    <property type="match status" value="1"/>
</dbReference>
<reference evidence="21" key="1">
    <citation type="submission" date="2023-10" db="EMBL/GenBank/DDBJ databases">
        <authorList>
            <person name="Chen Y."/>
            <person name="Shah S."/>
            <person name="Dougan E. K."/>
            <person name="Thang M."/>
            <person name="Chan C."/>
        </authorList>
    </citation>
    <scope>NUCLEOTIDE SEQUENCE [LARGE SCALE GENOMIC DNA]</scope>
</reference>
<keyword evidence="12" id="KW-0067">ATP-binding</keyword>
<dbReference type="EC" id="2.3.2.23" evidence="3"/>
<protein>
    <recommendedName>
        <fullName evidence="14">Ubiquitin-conjugating enzyme E2 Z</fullName>
        <ecNumber evidence="3">2.3.2.23</ecNumber>
    </recommendedName>
    <alternativeName>
        <fullName evidence="15">E2 ubiquitin-conjugating enzyme Z</fullName>
    </alternativeName>
    <alternativeName>
        <fullName evidence="17">Ubiquitin carrier protein Z</fullName>
    </alternativeName>
    <alternativeName>
        <fullName evidence="16">Ubiquitin-protein ligase Z</fullName>
    </alternativeName>
</protein>
<evidence type="ECO:0000256" key="3">
    <source>
        <dbReference type="ARBA" id="ARBA00012486"/>
    </source>
</evidence>
<feature type="domain" description="UBC core" evidence="19">
    <location>
        <begin position="60"/>
        <end position="225"/>
    </location>
</feature>
<dbReference type="PROSITE" id="PS51292">
    <property type="entry name" value="ZF_RING_CH"/>
    <property type="match status" value="1"/>
</dbReference>
<evidence type="ECO:0000256" key="8">
    <source>
        <dbReference type="ARBA" id="ARBA00022741"/>
    </source>
</evidence>
<evidence type="ECO:0000256" key="10">
    <source>
        <dbReference type="ARBA" id="ARBA00022786"/>
    </source>
</evidence>
<evidence type="ECO:0000256" key="7">
    <source>
        <dbReference type="ARBA" id="ARBA00022723"/>
    </source>
</evidence>
<feature type="compositionally biased region" description="Low complexity" evidence="18">
    <location>
        <begin position="31"/>
        <end position="41"/>
    </location>
</feature>
<evidence type="ECO:0000256" key="9">
    <source>
        <dbReference type="ARBA" id="ARBA00022771"/>
    </source>
</evidence>
<evidence type="ECO:0000256" key="12">
    <source>
        <dbReference type="ARBA" id="ARBA00022840"/>
    </source>
</evidence>
<dbReference type="SMART" id="SM00212">
    <property type="entry name" value="UBCc"/>
    <property type="match status" value="1"/>
</dbReference>
<dbReference type="Proteomes" id="UP001189429">
    <property type="component" value="Unassembled WGS sequence"/>
</dbReference>
<evidence type="ECO:0000256" key="5">
    <source>
        <dbReference type="ARBA" id="ARBA00022679"/>
    </source>
</evidence>
<dbReference type="Gene3D" id="3.10.110.10">
    <property type="entry name" value="Ubiquitin Conjugating Enzyme"/>
    <property type="match status" value="1"/>
</dbReference>
<keyword evidence="6" id="KW-0053">Apoptosis</keyword>
<dbReference type="InterPro" id="IPR000608">
    <property type="entry name" value="UBC"/>
</dbReference>
<comment type="caution">
    <text evidence="21">The sequence shown here is derived from an EMBL/GenBank/DDBJ whole genome shotgun (WGS) entry which is preliminary data.</text>
</comment>
<evidence type="ECO:0000313" key="21">
    <source>
        <dbReference type="EMBL" id="CAK0879419.1"/>
    </source>
</evidence>
<comment type="subcellular location">
    <subcellularLocation>
        <location evidence="2">Cytoplasm</location>
    </subcellularLocation>
    <subcellularLocation>
        <location evidence="1">Nucleus</location>
    </subcellularLocation>
</comment>
<dbReference type="SUPFAM" id="SSF57850">
    <property type="entry name" value="RING/U-box"/>
    <property type="match status" value="1"/>
</dbReference>
<dbReference type="Pfam" id="PF12906">
    <property type="entry name" value="RINGv"/>
    <property type="match status" value="1"/>
</dbReference>
<dbReference type="PANTHER" id="PTHR46116:SF26">
    <property type="entry name" value="UBIQUITIN-CONJUGATING ENZYME E2 Z"/>
    <property type="match status" value="1"/>
</dbReference>
<feature type="domain" description="RING-CH-type" evidence="20">
    <location>
        <begin position="318"/>
        <end position="387"/>
    </location>
</feature>
<dbReference type="SMART" id="SM00744">
    <property type="entry name" value="RINGv"/>
    <property type="match status" value="1"/>
</dbReference>
<evidence type="ECO:0000256" key="2">
    <source>
        <dbReference type="ARBA" id="ARBA00004496"/>
    </source>
</evidence>
<evidence type="ECO:0000256" key="11">
    <source>
        <dbReference type="ARBA" id="ARBA00022833"/>
    </source>
</evidence>
<evidence type="ECO:0000256" key="15">
    <source>
        <dbReference type="ARBA" id="ARBA00041798"/>
    </source>
</evidence>
<keyword evidence="5" id="KW-0808">Transferase</keyword>
<feature type="region of interest" description="Disordered" evidence="18">
    <location>
        <begin position="31"/>
        <end position="50"/>
    </location>
</feature>
<evidence type="ECO:0000313" key="22">
    <source>
        <dbReference type="Proteomes" id="UP001189429"/>
    </source>
</evidence>
<evidence type="ECO:0000259" key="20">
    <source>
        <dbReference type="PROSITE" id="PS51292"/>
    </source>
</evidence>
<evidence type="ECO:0000256" key="16">
    <source>
        <dbReference type="ARBA" id="ARBA00042316"/>
    </source>
</evidence>
<keyword evidence="11" id="KW-0862">Zinc</keyword>
<keyword evidence="22" id="KW-1185">Reference proteome</keyword>
<proteinExistence type="predicted"/>
<dbReference type="InterPro" id="IPR013083">
    <property type="entry name" value="Znf_RING/FYVE/PHD"/>
</dbReference>
<dbReference type="InterPro" id="IPR016135">
    <property type="entry name" value="UBQ-conjugating_enzyme/RWD"/>
</dbReference>
<keyword evidence="9" id="KW-0863">Zinc-finger</keyword>
<evidence type="ECO:0000256" key="13">
    <source>
        <dbReference type="ARBA" id="ARBA00023242"/>
    </source>
</evidence>
<organism evidence="21 22">
    <name type="scientific">Prorocentrum cordatum</name>
    <dbReference type="NCBI Taxonomy" id="2364126"/>
    <lineage>
        <taxon>Eukaryota</taxon>
        <taxon>Sar</taxon>
        <taxon>Alveolata</taxon>
        <taxon>Dinophyceae</taxon>
        <taxon>Prorocentrales</taxon>
        <taxon>Prorocentraceae</taxon>
        <taxon>Prorocentrum</taxon>
    </lineage>
</organism>
<keyword evidence="7" id="KW-0479">Metal-binding</keyword>
<gene>
    <name evidence="21" type="ORF">PCOR1329_LOCUS62858</name>
</gene>
<evidence type="ECO:0000256" key="17">
    <source>
        <dbReference type="ARBA" id="ARBA00042401"/>
    </source>
</evidence>
<evidence type="ECO:0000256" key="6">
    <source>
        <dbReference type="ARBA" id="ARBA00022703"/>
    </source>
</evidence>
<feature type="region of interest" description="Disordered" evidence="18">
    <location>
        <begin position="292"/>
        <end position="323"/>
    </location>
</feature>
<dbReference type="SUPFAM" id="SSF54495">
    <property type="entry name" value="UBC-like"/>
    <property type="match status" value="1"/>
</dbReference>
<keyword evidence="8" id="KW-0547">Nucleotide-binding</keyword>
<evidence type="ECO:0000256" key="4">
    <source>
        <dbReference type="ARBA" id="ARBA00022490"/>
    </source>
</evidence>
<keyword evidence="10" id="KW-0833">Ubl conjugation pathway</keyword>
<name>A0ABN9W3X4_9DINO</name>
<sequence>SLLRPPSSFVLLLRPPPSFVLLLPPPSSSLSSVPPSSSLPRHPQPAAPLPFLSAPMHPATCVRRLQRELRSVQEEGGVSPTIHLAARDGDITTLDALIFGPPDTPFDGGVFHFVIKVPPQYPMEPPEIKFMNTDGGTLRIHPQLYENGKVCLSILGTWHGPRWVATQGLRSLLLSVQSLLNEEPLRCEPGMEGCSMDAVERANVFIAHETARVLALAALAEPSWGASGSAEELTAAARAHVRSRRAPVVQRLVALAETYDGRGVETLFASLPASRSRRYGFGELARRLREELGEPLPRAPRAAEGEGSEQDGSCSSSGDEGESPCCRICHTTEEESEAPLVRPCRCSGSIALAHSDCLLAWMRHTPPKFSEGGEFRCDLCGAPLHVRLGRSEPVGLRYLNRSLDDLEGDGEREITAFDACGLAYILVLSMGQVLFSALAGVMAETLGWLAELLWWPPALVLPERHPALTK</sequence>
<feature type="non-terminal residue" evidence="21">
    <location>
        <position position="1"/>
    </location>
</feature>
<dbReference type="InterPro" id="IPR011016">
    <property type="entry name" value="Znf_RING-CH"/>
</dbReference>
<dbReference type="PROSITE" id="PS50127">
    <property type="entry name" value="UBC_2"/>
    <property type="match status" value="1"/>
</dbReference>
<accession>A0ABN9W3X4</accession>